<dbReference type="PROSITE" id="PS50110">
    <property type="entry name" value="RESPONSE_REGULATORY"/>
    <property type="match status" value="2"/>
</dbReference>
<dbReference type="NCBIfam" id="TIGR00229">
    <property type="entry name" value="sensory_box"/>
    <property type="match status" value="4"/>
</dbReference>
<dbReference type="Pfam" id="PF02518">
    <property type="entry name" value="HATPase_c"/>
    <property type="match status" value="1"/>
</dbReference>
<dbReference type="InterPro" id="IPR052162">
    <property type="entry name" value="Sensor_kinase/Photoreceptor"/>
</dbReference>
<accession>A0ABV0JZ44</accession>
<dbReference type="InterPro" id="IPR035965">
    <property type="entry name" value="PAS-like_dom_sf"/>
</dbReference>
<dbReference type="EMBL" id="JAMPKX010000001">
    <property type="protein sequence ID" value="MEP0945470.1"/>
    <property type="molecule type" value="Genomic_DNA"/>
</dbReference>
<evidence type="ECO:0000259" key="9">
    <source>
        <dbReference type="PROSITE" id="PS50110"/>
    </source>
</evidence>
<dbReference type="Pfam" id="PF00512">
    <property type="entry name" value="HisKA"/>
    <property type="match status" value="1"/>
</dbReference>
<dbReference type="PROSITE" id="PS50113">
    <property type="entry name" value="PAC"/>
    <property type="match status" value="3"/>
</dbReference>
<feature type="modified residue" description="4-aspartylphosphate" evidence="7">
    <location>
        <position position="1070"/>
    </location>
</feature>
<dbReference type="Pfam" id="PF00072">
    <property type="entry name" value="Response_reg"/>
    <property type="match status" value="1"/>
</dbReference>
<name>A0ABV0JZ44_9CYAN</name>
<keyword evidence="4" id="KW-0808">Transferase</keyword>
<feature type="domain" description="Response regulatory" evidence="9">
    <location>
        <begin position="2"/>
        <end position="111"/>
    </location>
</feature>
<keyword evidence="3 7" id="KW-0597">Phosphoprotein</keyword>
<dbReference type="SUPFAM" id="SSF47384">
    <property type="entry name" value="Homodimeric domain of signal transducing histidine kinase"/>
    <property type="match status" value="1"/>
</dbReference>
<dbReference type="InterPro" id="IPR013656">
    <property type="entry name" value="PAS_4"/>
</dbReference>
<dbReference type="InterPro" id="IPR003661">
    <property type="entry name" value="HisK_dim/P_dom"/>
</dbReference>
<feature type="domain" description="PAC" evidence="11">
    <location>
        <begin position="581"/>
        <end position="637"/>
    </location>
</feature>
<dbReference type="PANTHER" id="PTHR43304">
    <property type="entry name" value="PHYTOCHROME-LIKE PROTEIN CPH1"/>
    <property type="match status" value="1"/>
</dbReference>
<evidence type="ECO:0000256" key="1">
    <source>
        <dbReference type="ARBA" id="ARBA00000085"/>
    </source>
</evidence>
<dbReference type="InterPro" id="IPR005467">
    <property type="entry name" value="His_kinase_dom"/>
</dbReference>
<organism evidence="12 13">
    <name type="scientific">Leptolyngbya subtilissima DQ-A4</name>
    <dbReference type="NCBI Taxonomy" id="2933933"/>
    <lineage>
        <taxon>Bacteria</taxon>
        <taxon>Bacillati</taxon>
        <taxon>Cyanobacteriota</taxon>
        <taxon>Cyanophyceae</taxon>
        <taxon>Leptolyngbyales</taxon>
        <taxon>Leptolyngbyaceae</taxon>
        <taxon>Leptolyngbya group</taxon>
        <taxon>Leptolyngbya</taxon>
    </lineage>
</organism>
<dbReference type="EC" id="2.7.13.3" evidence="2"/>
<feature type="domain" description="PAS" evidence="10">
    <location>
        <begin position="634"/>
        <end position="688"/>
    </location>
</feature>
<dbReference type="InterPro" id="IPR013767">
    <property type="entry name" value="PAS_fold"/>
</dbReference>
<dbReference type="InterPro" id="IPR036890">
    <property type="entry name" value="HATPase_C_sf"/>
</dbReference>
<dbReference type="SUPFAM" id="SSF55785">
    <property type="entry name" value="PYP-like sensor domain (PAS domain)"/>
    <property type="match status" value="5"/>
</dbReference>
<dbReference type="SUPFAM" id="SSF55874">
    <property type="entry name" value="ATPase domain of HSP90 chaperone/DNA topoisomerase II/histidine kinase"/>
    <property type="match status" value="1"/>
</dbReference>
<dbReference type="SMART" id="SM00448">
    <property type="entry name" value="REC"/>
    <property type="match status" value="2"/>
</dbReference>
<feature type="domain" description="PAS" evidence="10">
    <location>
        <begin position="509"/>
        <end position="583"/>
    </location>
</feature>
<keyword evidence="13" id="KW-1185">Reference proteome</keyword>
<evidence type="ECO:0000256" key="5">
    <source>
        <dbReference type="ARBA" id="ARBA00022777"/>
    </source>
</evidence>
<feature type="domain" description="PAC" evidence="11">
    <location>
        <begin position="215"/>
        <end position="266"/>
    </location>
</feature>
<keyword evidence="5" id="KW-0418">Kinase</keyword>
<comment type="caution">
    <text evidence="12">The sequence shown here is derived from an EMBL/GenBank/DDBJ whole genome shotgun (WGS) entry which is preliminary data.</text>
</comment>
<dbReference type="InterPro" id="IPR011006">
    <property type="entry name" value="CheY-like_superfamily"/>
</dbReference>
<dbReference type="SMART" id="SM00388">
    <property type="entry name" value="HisKA"/>
    <property type="match status" value="1"/>
</dbReference>
<dbReference type="Proteomes" id="UP001482513">
    <property type="component" value="Unassembled WGS sequence"/>
</dbReference>
<dbReference type="InterPro" id="IPR013655">
    <property type="entry name" value="PAS_fold_3"/>
</dbReference>
<keyword evidence="6" id="KW-0902">Two-component regulatory system</keyword>
<evidence type="ECO:0000256" key="2">
    <source>
        <dbReference type="ARBA" id="ARBA00012438"/>
    </source>
</evidence>
<dbReference type="PANTHER" id="PTHR43304:SF1">
    <property type="entry name" value="PAC DOMAIN-CONTAINING PROTEIN"/>
    <property type="match status" value="1"/>
</dbReference>
<evidence type="ECO:0000259" key="10">
    <source>
        <dbReference type="PROSITE" id="PS50112"/>
    </source>
</evidence>
<dbReference type="InterPro" id="IPR001789">
    <property type="entry name" value="Sig_transdc_resp-reg_receiver"/>
</dbReference>
<dbReference type="Gene3D" id="3.30.565.10">
    <property type="entry name" value="Histidine kinase-like ATPase, C-terminal domain"/>
    <property type="match status" value="1"/>
</dbReference>
<evidence type="ECO:0000313" key="13">
    <source>
        <dbReference type="Proteomes" id="UP001482513"/>
    </source>
</evidence>
<dbReference type="Gene3D" id="3.40.50.2300">
    <property type="match status" value="2"/>
</dbReference>
<dbReference type="SMART" id="SM00086">
    <property type="entry name" value="PAC"/>
    <property type="match status" value="4"/>
</dbReference>
<proteinExistence type="predicted"/>
<dbReference type="SMART" id="SM00091">
    <property type="entry name" value="PAS"/>
    <property type="match status" value="5"/>
</dbReference>
<dbReference type="Pfam" id="PF13188">
    <property type="entry name" value="PAS_8"/>
    <property type="match status" value="1"/>
</dbReference>
<dbReference type="SUPFAM" id="SSF52172">
    <property type="entry name" value="CheY-like"/>
    <property type="match status" value="2"/>
</dbReference>
<dbReference type="Gene3D" id="3.30.450.20">
    <property type="entry name" value="PAS domain"/>
    <property type="match status" value="5"/>
</dbReference>
<feature type="domain" description="Histidine kinase" evidence="8">
    <location>
        <begin position="770"/>
        <end position="998"/>
    </location>
</feature>
<dbReference type="PROSITE" id="PS50112">
    <property type="entry name" value="PAS"/>
    <property type="match status" value="4"/>
</dbReference>
<dbReference type="InterPro" id="IPR004358">
    <property type="entry name" value="Sig_transdc_His_kin-like_C"/>
</dbReference>
<dbReference type="InterPro" id="IPR001610">
    <property type="entry name" value="PAC"/>
</dbReference>
<feature type="modified residue" description="4-aspartylphosphate" evidence="7">
    <location>
        <position position="56"/>
    </location>
</feature>
<feature type="domain" description="Response regulatory" evidence="9">
    <location>
        <begin position="1021"/>
        <end position="1133"/>
    </location>
</feature>
<evidence type="ECO:0000256" key="3">
    <source>
        <dbReference type="ARBA" id="ARBA00022553"/>
    </source>
</evidence>
<feature type="domain" description="PAC" evidence="11">
    <location>
        <begin position="333"/>
        <end position="381"/>
    </location>
</feature>
<dbReference type="InterPro" id="IPR036097">
    <property type="entry name" value="HisK_dim/P_sf"/>
</dbReference>
<evidence type="ECO:0000256" key="6">
    <source>
        <dbReference type="ARBA" id="ARBA00023012"/>
    </source>
</evidence>
<dbReference type="CDD" id="cd00156">
    <property type="entry name" value="REC"/>
    <property type="match status" value="1"/>
</dbReference>
<evidence type="ECO:0000313" key="12">
    <source>
        <dbReference type="EMBL" id="MEP0945470.1"/>
    </source>
</evidence>
<gene>
    <name evidence="12" type="ORF">NC992_01160</name>
</gene>
<dbReference type="Pfam" id="PF08447">
    <property type="entry name" value="PAS_3"/>
    <property type="match status" value="2"/>
</dbReference>
<dbReference type="CDD" id="cd00082">
    <property type="entry name" value="HisKA"/>
    <property type="match status" value="1"/>
</dbReference>
<feature type="domain" description="PAS" evidence="10">
    <location>
        <begin position="137"/>
        <end position="201"/>
    </location>
</feature>
<dbReference type="RefSeq" id="WP_190698281.1">
    <property type="nucleotide sequence ID" value="NZ_JAMPKX010000001.1"/>
</dbReference>
<dbReference type="Gene3D" id="1.10.287.130">
    <property type="match status" value="1"/>
</dbReference>
<dbReference type="SMART" id="SM00387">
    <property type="entry name" value="HATPase_c"/>
    <property type="match status" value="1"/>
</dbReference>
<comment type="catalytic activity">
    <reaction evidence="1">
        <text>ATP + protein L-histidine = ADP + protein N-phospho-L-histidine.</text>
        <dbReference type="EC" id="2.7.13.3"/>
    </reaction>
</comment>
<sequence length="1134" mass="126698">MKLLVIEPEPLVAQALKLLLDSVAYSVEVACLDPRVTRSDIASLIVKGPYDLVILDGAVGLSLGPELRAHLPKSPLLLLTSEALDTPLWATETLRKPVEAVDLVARVSALIGKPTALISPVAELSRCKRLELSLKASEAKLSGILDSAIAAIDSFQVYADGSFEYVYWSAGCEQLFGYPRSVYDDKQFWLAQVHPDDRDRVIMPLFNDFFAGGQTTAEYRFRHQDGTMRWFRSDFASREIAEGCWVVTSVNYDITERKQLERDRDRFLAVGFDLRTISDRSGYFRWVSPTFEKALGWTAAEMTAVPWRDFVHPDDLAASVNETTAIFEGRNTLAFENRYRHKDGSYRWLLWKARLHADDDRIYGGAIDITERKRSEAALRDSEEKYRLLFNSMDEGFCVIEMLFDEGDRPIDYRFLDINPTFAQQTGLIDAKGKRAREMLPNLETHWFEKLGRVALTGEPVRFEDHAEEMERWFDVFGFRFGAPELRQVAVLFRNVTERRQADAALKESERKLRAIFDSTFEFIGLLKTDGTVLDVNRTALSVIAVEAEAVIGQPFWLTPWWDHFPEQRERLRQAIGRAAQGETVRMENQHIWADGSAAWVDFSIKPVLDEQGQVIMLVPEGRDITGRKTAERKIREQAALLDIASDAITVRDLDHHLLYWNRGAERLYGFAAEEVVGQVAYDLLRSETAQHGEMMPALLERGEWRGELDRFTKTDQAVSVAARWTLVRDEVGQPKFILTVETDITAKKSLEAQFYQAQRVESLGRLASGIAHDLNNVFTPIVTIAQLLRLTQRHLSDKAQDHLRLLEESAKRGASMVQQILSITRSSSGTRTEVNLGPLLQDLGHILQQSLPKHIDLQLPELATANGQELWVSVDPTHLHQVLMNLCVNARDAMHEGGRLTLAAELVTVDAALAQAHLDAHAGQYVRLTVADTGTGIDPELCDRIFDPFFTTKAPGQGTGLGLATVLGIVKASDGFVQVVSEVGQGTQMQVYLPALTQPSVSDAPEADGPDAPQQGRGELLLVVEDDASVQDSVRSLLLSYNYRIVMASNGFEALDCFVQQPTSLVVVDMMMPGMDGITLIQRLKAMQPSVKIIGTSGLPTYQEKALAAGASAFLLKPYDLSDLLDAIALLLR</sequence>
<dbReference type="Pfam" id="PF00989">
    <property type="entry name" value="PAS"/>
    <property type="match status" value="1"/>
</dbReference>
<evidence type="ECO:0000259" key="8">
    <source>
        <dbReference type="PROSITE" id="PS50109"/>
    </source>
</evidence>
<dbReference type="PRINTS" id="PR00344">
    <property type="entry name" value="BCTRLSENSOR"/>
</dbReference>
<dbReference type="CDD" id="cd00130">
    <property type="entry name" value="PAS"/>
    <property type="match status" value="4"/>
</dbReference>
<dbReference type="InterPro" id="IPR000700">
    <property type="entry name" value="PAS-assoc_C"/>
</dbReference>
<dbReference type="InterPro" id="IPR000014">
    <property type="entry name" value="PAS"/>
</dbReference>
<protein>
    <recommendedName>
        <fullName evidence="2">histidine kinase</fullName>
        <ecNumber evidence="2">2.7.13.3</ecNumber>
    </recommendedName>
</protein>
<evidence type="ECO:0000259" key="11">
    <source>
        <dbReference type="PROSITE" id="PS50113"/>
    </source>
</evidence>
<feature type="domain" description="PAS" evidence="10">
    <location>
        <begin position="279"/>
        <end position="330"/>
    </location>
</feature>
<evidence type="ECO:0000256" key="7">
    <source>
        <dbReference type="PROSITE-ProRule" id="PRU00169"/>
    </source>
</evidence>
<reference evidence="12 13" key="1">
    <citation type="submission" date="2022-04" db="EMBL/GenBank/DDBJ databases">
        <title>Positive selection, recombination, and allopatry shape intraspecific diversity of widespread and dominant cyanobacteria.</title>
        <authorList>
            <person name="Wei J."/>
            <person name="Shu W."/>
            <person name="Hu C."/>
        </authorList>
    </citation>
    <scope>NUCLEOTIDE SEQUENCE [LARGE SCALE GENOMIC DNA]</scope>
    <source>
        <strain evidence="12 13">DQ-A4</strain>
    </source>
</reference>
<dbReference type="InterPro" id="IPR003594">
    <property type="entry name" value="HATPase_dom"/>
</dbReference>
<dbReference type="Pfam" id="PF08448">
    <property type="entry name" value="PAS_4"/>
    <property type="match status" value="1"/>
</dbReference>
<dbReference type="PROSITE" id="PS50109">
    <property type="entry name" value="HIS_KIN"/>
    <property type="match status" value="1"/>
</dbReference>
<evidence type="ECO:0000256" key="4">
    <source>
        <dbReference type="ARBA" id="ARBA00022679"/>
    </source>
</evidence>